<keyword evidence="12 17" id="KW-0598">Phosphotransferase system</keyword>
<evidence type="ECO:0000313" key="24">
    <source>
        <dbReference type="EMBL" id="KXU35802.1"/>
    </source>
</evidence>
<dbReference type="STRING" id="1548207.AXK11_05515"/>
<feature type="binding site" evidence="20">
    <location>
        <position position="447"/>
    </location>
    <ligand>
        <name>Mg(2+)</name>
        <dbReference type="ChEBI" id="CHEBI:18420"/>
    </ligand>
</feature>
<evidence type="ECO:0000256" key="4">
    <source>
        <dbReference type="ARBA" id="ARBA00004496"/>
    </source>
</evidence>
<comment type="cofactor">
    <cofactor evidence="2 17 20">
        <name>Mg(2+)</name>
        <dbReference type="ChEBI" id="CHEBI:18420"/>
    </cofactor>
</comment>
<dbReference type="InterPro" id="IPR040442">
    <property type="entry name" value="Pyrv_kinase-like_dom_sf"/>
</dbReference>
<feature type="binding site" evidence="20">
    <location>
        <position position="471"/>
    </location>
    <ligand>
        <name>Mg(2+)</name>
        <dbReference type="ChEBI" id="CHEBI:18420"/>
    </ligand>
</feature>
<comment type="similarity">
    <text evidence="5 17">Belongs to the PEP-utilizing enzyme family.</text>
</comment>
<evidence type="ECO:0000256" key="3">
    <source>
        <dbReference type="ARBA" id="ARBA00002728"/>
    </source>
</evidence>
<feature type="binding site" evidence="19">
    <location>
        <position position="481"/>
    </location>
    <ligand>
        <name>phosphoenolpyruvate</name>
        <dbReference type="ChEBI" id="CHEBI:58702"/>
    </ligand>
</feature>
<evidence type="ECO:0000256" key="11">
    <source>
        <dbReference type="ARBA" id="ARBA00022679"/>
    </source>
</evidence>
<comment type="caution">
    <text evidence="24">The sequence shown here is derived from an EMBL/GenBank/DDBJ whole genome shotgun (WGS) entry which is preliminary data.</text>
</comment>
<feature type="binding site" evidence="19">
    <location>
        <position position="342"/>
    </location>
    <ligand>
        <name>phosphoenolpyruvate</name>
        <dbReference type="ChEBI" id="CHEBI:58702"/>
    </ligand>
</feature>
<dbReference type="PANTHER" id="PTHR46244">
    <property type="entry name" value="PHOSPHOENOLPYRUVATE-PROTEIN PHOSPHOTRANSFERASE"/>
    <property type="match status" value="1"/>
</dbReference>
<feature type="active site" description="Proton donor" evidence="18">
    <location>
        <position position="518"/>
    </location>
</feature>
<protein>
    <recommendedName>
        <fullName evidence="7 17">Phosphoenolpyruvate-protein phosphotransferase</fullName>
        <ecNumber evidence="6 17">2.7.3.9</ecNumber>
    </recommendedName>
    <alternativeName>
        <fullName evidence="16 17">Phosphotransferase system, enzyme I</fullName>
    </alternativeName>
</protein>
<evidence type="ECO:0000259" key="23">
    <source>
        <dbReference type="Pfam" id="PF05524"/>
    </source>
</evidence>
<keyword evidence="25" id="KW-1185">Reference proteome</keyword>
<keyword evidence="10 17" id="KW-0762">Sugar transport</keyword>
<dbReference type="NCBIfam" id="TIGR01417">
    <property type="entry name" value="PTS_I_fam"/>
    <property type="match status" value="1"/>
</dbReference>
<comment type="function">
    <text evidence="3 17">General (non sugar-specific) component of the phosphoenolpyruvate-dependent sugar phosphotransferase system (sugar PTS). This major carbohydrate active-transport system catalyzes the phosphorylation of incoming sugar substrates concomitantly with their translocation across the cell membrane. Enzyme I transfers the phosphoryl group from phosphoenolpyruvate (PEP) to the phosphoryl carrier protein (HPr).</text>
</comment>
<evidence type="ECO:0000256" key="2">
    <source>
        <dbReference type="ARBA" id="ARBA00001946"/>
    </source>
</evidence>
<dbReference type="InterPro" id="IPR015813">
    <property type="entry name" value="Pyrv/PenolPyrv_kinase-like_dom"/>
</dbReference>
<evidence type="ECO:0000256" key="12">
    <source>
        <dbReference type="ARBA" id="ARBA00022683"/>
    </source>
</evidence>
<keyword evidence="14 17" id="KW-0418">Kinase</keyword>
<evidence type="ECO:0000256" key="13">
    <source>
        <dbReference type="ARBA" id="ARBA00022723"/>
    </source>
</evidence>
<dbReference type="InterPro" id="IPR008731">
    <property type="entry name" value="PTS_EIN"/>
</dbReference>
<organism evidence="24 25">
    <name type="scientific">Cephaloticoccus primus</name>
    <dbReference type="NCBI Taxonomy" id="1548207"/>
    <lineage>
        <taxon>Bacteria</taxon>
        <taxon>Pseudomonadati</taxon>
        <taxon>Verrucomicrobiota</taxon>
        <taxon>Opitutia</taxon>
        <taxon>Opitutales</taxon>
        <taxon>Opitutaceae</taxon>
        <taxon>Cephaloticoccus</taxon>
    </lineage>
</organism>
<dbReference type="InterPro" id="IPR006318">
    <property type="entry name" value="PTS_EI-like"/>
</dbReference>
<keyword evidence="24" id="KW-0670">Pyruvate</keyword>
<evidence type="ECO:0000256" key="8">
    <source>
        <dbReference type="ARBA" id="ARBA00022448"/>
    </source>
</evidence>
<comment type="catalytic activity">
    <reaction evidence="1 17">
        <text>L-histidyl-[protein] + phosphoenolpyruvate = N(pros)-phospho-L-histidyl-[protein] + pyruvate</text>
        <dbReference type="Rhea" id="RHEA:23880"/>
        <dbReference type="Rhea" id="RHEA-COMP:9745"/>
        <dbReference type="Rhea" id="RHEA-COMP:9746"/>
        <dbReference type="ChEBI" id="CHEBI:15361"/>
        <dbReference type="ChEBI" id="CHEBI:29979"/>
        <dbReference type="ChEBI" id="CHEBI:58702"/>
        <dbReference type="ChEBI" id="CHEBI:64837"/>
        <dbReference type="EC" id="2.7.3.9"/>
    </reaction>
</comment>
<evidence type="ECO:0000256" key="15">
    <source>
        <dbReference type="ARBA" id="ARBA00022842"/>
    </source>
</evidence>
<dbReference type="Proteomes" id="UP000070058">
    <property type="component" value="Unassembled WGS sequence"/>
</dbReference>
<dbReference type="InterPro" id="IPR000121">
    <property type="entry name" value="PEP_util_C"/>
</dbReference>
<dbReference type="InterPro" id="IPR008279">
    <property type="entry name" value="PEP-util_enz_mobile_dom"/>
</dbReference>
<feature type="domain" description="PEP-utilising enzyme mobile" evidence="21">
    <location>
        <begin position="165"/>
        <end position="235"/>
    </location>
</feature>
<evidence type="ECO:0000259" key="22">
    <source>
        <dbReference type="Pfam" id="PF02896"/>
    </source>
</evidence>
<dbReference type="SUPFAM" id="SSF51621">
    <property type="entry name" value="Phosphoenolpyruvate/pyruvate domain"/>
    <property type="match status" value="1"/>
</dbReference>
<evidence type="ECO:0000256" key="18">
    <source>
        <dbReference type="PIRSR" id="PIRSR000732-1"/>
    </source>
</evidence>
<feature type="active site" description="Tele-phosphohistidine intermediate" evidence="18">
    <location>
        <position position="199"/>
    </location>
</feature>
<evidence type="ECO:0000256" key="17">
    <source>
        <dbReference type="PIRNR" id="PIRNR000732"/>
    </source>
</evidence>
<sequence length="592" mass="64800">MADKLEKKETTLHGIPASGGIAYGQVFLFTRNLVEVPCYPIDAAKRSGEVARFEQSLLQARQQIAKVQSEVSRNIGEEEARIFDAHLMVLEDQALIGETIRELEATGLNVETCFNRVSRRYIKAFSEIDDEYLRERASDIRDVAQRVLQSLLGQADTSLSTLAGERVLVASDISPSDAAALDRSTALAVVTDSGSKTSHAVIVARSMKVPAIVGMHDLTRRARNGDWALVDGYEGRVILNPTEATLTRYGQIQEQKKHLEAEFLKANTQPAITLDGAEVTLLANIERPDEVQLVAGYNAAGVGLYRTEYLYLDNARIPTESEQTLAYTQVAAALAPQPVTIRTLDIGGDKPLCGSGGHDFFSPHKEDNPFLGFRAIRLCLEYPEIFKSQLRAILKASAHGNVRLMYPMISGSEELARANALLEECKAELREAGTPFDEALPVGAMIEIPSAALTADILADKCHFFSIGTNDLIQYLLAIDRVNDRIAHLYEPTHPAVLRTLRRIVEAGHAREIPVGICGEVGGDPILAPLLLGLGIDALSMTPPLIPAVRYLVRKMALKKARSLAERALTLSSPTAIYELCTEFYREQMGAV</sequence>
<feature type="domain" description="PEP-utilising enzyme C-terminal" evidence="22">
    <location>
        <begin position="265"/>
        <end position="556"/>
    </location>
</feature>
<dbReference type="InterPro" id="IPR036637">
    <property type="entry name" value="Phosphohistidine_dom_sf"/>
</dbReference>
<evidence type="ECO:0000256" key="10">
    <source>
        <dbReference type="ARBA" id="ARBA00022597"/>
    </source>
</evidence>
<evidence type="ECO:0000313" key="25">
    <source>
        <dbReference type="Proteomes" id="UP000070058"/>
    </source>
</evidence>
<comment type="subcellular location">
    <subcellularLocation>
        <location evidence="4 17">Cytoplasm</location>
    </subcellularLocation>
</comment>
<dbReference type="GO" id="GO:0046872">
    <property type="term" value="F:metal ion binding"/>
    <property type="evidence" value="ECO:0007669"/>
    <property type="project" value="UniProtKB-KW"/>
</dbReference>
<keyword evidence="15 17" id="KW-0460">Magnesium</keyword>
<gene>
    <name evidence="24" type="ORF">AXK11_05515</name>
</gene>
<dbReference type="Pfam" id="PF02896">
    <property type="entry name" value="PEP-utilizers_C"/>
    <property type="match status" value="1"/>
</dbReference>
<dbReference type="PRINTS" id="PR01736">
    <property type="entry name" value="PHPHTRNFRASE"/>
</dbReference>
<dbReference type="InterPro" id="IPR050499">
    <property type="entry name" value="PEP-utilizing_PTS_enzyme"/>
</dbReference>
<keyword evidence="9 17" id="KW-0963">Cytoplasm</keyword>
<feature type="domain" description="Phosphotransferase system enzyme I N-terminal" evidence="23">
    <location>
        <begin position="13"/>
        <end position="136"/>
    </location>
</feature>
<dbReference type="Gene3D" id="1.10.274.10">
    <property type="entry name" value="PtsI, HPr-binding domain"/>
    <property type="match status" value="1"/>
</dbReference>
<keyword evidence="13 17" id="KW-0479">Metal-binding</keyword>
<evidence type="ECO:0000256" key="16">
    <source>
        <dbReference type="ARBA" id="ARBA00033235"/>
    </source>
</evidence>
<evidence type="ECO:0000256" key="5">
    <source>
        <dbReference type="ARBA" id="ARBA00007837"/>
    </source>
</evidence>
<dbReference type="Pfam" id="PF00391">
    <property type="entry name" value="PEP-utilizers"/>
    <property type="match status" value="1"/>
</dbReference>
<dbReference type="InterPro" id="IPR036618">
    <property type="entry name" value="PtsI_HPr-bd_sf"/>
</dbReference>
<feature type="binding site" evidence="19">
    <location>
        <begin position="470"/>
        <end position="471"/>
    </location>
    <ligand>
        <name>phosphoenolpyruvate</name>
        <dbReference type="ChEBI" id="CHEBI:58702"/>
    </ligand>
</feature>
<dbReference type="Gene3D" id="3.50.30.10">
    <property type="entry name" value="Phosphohistidine domain"/>
    <property type="match status" value="1"/>
</dbReference>
<evidence type="ECO:0000256" key="20">
    <source>
        <dbReference type="PIRSR" id="PIRSR000732-3"/>
    </source>
</evidence>
<dbReference type="SUPFAM" id="SSF52009">
    <property type="entry name" value="Phosphohistidine domain"/>
    <property type="match status" value="1"/>
</dbReference>
<evidence type="ECO:0000256" key="6">
    <source>
        <dbReference type="ARBA" id="ARBA00012232"/>
    </source>
</evidence>
<reference evidence="25" key="1">
    <citation type="submission" date="2016-02" db="EMBL/GenBank/DDBJ databases">
        <authorList>
            <person name="Sanders J.G."/>
            <person name="Lin J.Y."/>
            <person name="Wertz J.T."/>
            <person name="Russell J.A."/>
            <person name="Moreau C.S."/>
            <person name="Powell S."/>
        </authorList>
    </citation>
    <scope>NUCLEOTIDE SEQUENCE [LARGE SCALE GENOMIC DNA]</scope>
    <source>
        <strain evidence="25">CAG34</strain>
    </source>
</reference>
<dbReference type="EC" id="2.7.3.9" evidence="6 17"/>
<dbReference type="InterPro" id="IPR024692">
    <property type="entry name" value="PTS_EI"/>
</dbReference>
<evidence type="ECO:0000256" key="1">
    <source>
        <dbReference type="ARBA" id="ARBA00000683"/>
    </source>
</evidence>
<feature type="binding site" evidence="19">
    <location>
        <position position="306"/>
    </location>
    <ligand>
        <name>phosphoenolpyruvate</name>
        <dbReference type="ChEBI" id="CHEBI:58702"/>
    </ligand>
</feature>
<dbReference type="PANTHER" id="PTHR46244:SF3">
    <property type="entry name" value="PHOSPHOENOLPYRUVATE-PROTEIN PHOSPHOTRANSFERASE"/>
    <property type="match status" value="1"/>
</dbReference>
<dbReference type="OrthoDB" id="9765468at2"/>
<evidence type="ECO:0000256" key="14">
    <source>
        <dbReference type="ARBA" id="ARBA00022777"/>
    </source>
</evidence>
<dbReference type="Gene3D" id="3.20.20.60">
    <property type="entry name" value="Phosphoenolpyruvate-binding domains"/>
    <property type="match status" value="1"/>
</dbReference>
<keyword evidence="8 17" id="KW-0813">Transport</keyword>
<evidence type="ECO:0000256" key="7">
    <source>
        <dbReference type="ARBA" id="ARBA00016544"/>
    </source>
</evidence>
<evidence type="ECO:0000259" key="21">
    <source>
        <dbReference type="Pfam" id="PF00391"/>
    </source>
</evidence>
<accession>A0A139SMT5</accession>
<dbReference type="SUPFAM" id="SSF47831">
    <property type="entry name" value="Enzyme I of the PEP:sugar phosphotransferase system HPr-binding (sub)domain"/>
    <property type="match status" value="1"/>
</dbReference>
<dbReference type="EMBL" id="LSZQ01000042">
    <property type="protein sequence ID" value="KXU35802.1"/>
    <property type="molecule type" value="Genomic_DNA"/>
</dbReference>
<dbReference type="GO" id="GO:0008965">
    <property type="term" value="F:phosphoenolpyruvate-protein phosphotransferase activity"/>
    <property type="evidence" value="ECO:0007669"/>
    <property type="project" value="UniProtKB-EC"/>
</dbReference>
<dbReference type="GO" id="GO:0009401">
    <property type="term" value="P:phosphoenolpyruvate-dependent sugar phosphotransferase system"/>
    <property type="evidence" value="ECO:0007669"/>
    <property type="project" value="UniProtKB-KW"/>
</dbReference>
<dbReference type="GO" id="GO:0016301">
    <property type="term" value="F:kinase activity"/>
    <property type="evidence" value="ECO:0007669"/>
    <property type="project" value="UniProtKB-KW"/>
</dbReference>
<evidence type="ECO:0000256" key="9">
    <source>
        <dbReference type="ARBA" id="ARBA00022490"/>
    </source>
</evidence>
<dbReference type="GO" id="GO:0005737">
    <property type="term" value="C:cytoplasm"/>
    <property type="evidence" value="ECO:0007669"/>
    <property type="project" value="UniProtKB-SubCell"/>
</dbReference>
<evidence type="ECO:0000256" key="19">
    <source>
        <dbReference type="PIRSR" id="PIRSR000732-2"/>
    </source>
</evidence>
<proteinExistence type="inferred from homology"/>
<dbReference type="PIRSF" id="PIRSF000732">
    <property type="entry name" value="PTS_enzyme_I"/>
    <property type="match status" value="1"/>
</dbReference>
<dbReference type="Pfam" id="PF05524">
    <property type="entry name" value="PEP-utilisers_N"/>
    <property type="match status" value="1"/>
</dbReference>
<name>A0A139SMT5_9BACT</name>
<keyword evidence="11 17" id="KW-0808">Transferase</keyword>
<dbReference type="AlphaFoldDB" id="A0A139SMT5"/>